<protein>
    <submittedName>
        <fullName evidence="3">Sister chromatid cohesion complex Cohesin</fullName>
    </submittedName>
</protein>
<dbReference type="PANTHER" id="PTHR11199:SF0">
    <property type="entry name" value="LD34181P-RELATED"/>
    <property type="match status" value="1"/>
</dbReference>
<feature type="compositionally biased region" description="Acidic residues" evidence="1">
    <location>
        <begin position="1168"/>
        <end position="1177"/>
    </location>
</feature>
<evidence type="ECO:0000313" key="4">
    <source>
        <dbReference type="Proteomes" id="UP000054558"/>
    </source>
</evidence>
<feature type="compositionally biased region" description="Acidic residues" evidence="1">
    <location>
        <begin position="22"/>
        <end position="36"/>
    </location>
</feature>
<dbReference type="InterPro" id="IPR020839">
    <property type="entry name" value="SCD"/>
</dbReference>
<reference evidence="3 4" key="1">
    <citation type="journal article" date="2014" name="Nat. Commun.">
        <title>Klebsormidium flaccidum genome reveals primary factors for plant terrestrial adaptation.</title>
        <authorList>
            <person name="Hori K."/>
            <person name="Maruyama F."/>
            <person name="Fujisawa T."/>
            <person name="Togashi T."/>
            <person name="Yamamoto N."/>
            <person name="Seo M."/>
            <person name="Sato S."/>
            <person name="Yamada T."/>
            <person name="Mori H."/>
            <person name="Tajima N."/>
            <person name="Moriyama T."/>
            <person name="Ikeuchi M."/>
            <person name="Watanabe M."/>
            <person name="Wada H."/>
            <person name="Kobayashi K."/>
            <person name="Saito M."/>
            <person name="Masuda T."/>
            <person name="Sasaki-Sekimoto Y."/>
            <person name="Mashiguchi K."/>
            <person name="Awai K."/>
            <person name="Shimojima M."/>
            <person name="Masuda S."/>
            <person name="Iwai M."/>
            <person name="Nobusawa T."/>
            <person name="Narise T."/>
            <person name="Kondo S."/>
            <person name="Saito H."/>
            <person name="Sato R."/>
            <person name="Murakawa M."/>
            <person name="Ihara Y."/>
            <person name="Oshima-Yamada Y."/>
            <person name="Ohtaka K."/>
            <person name="Satoh M."/>
            <person name="Sonobe K."/>
            <person name="Ishii M."/>
            <person name="Ohtani R."/>
            <person name="Kanamori-Sato M."/>
            <person name="Honoki R."/>
            <person name="Miyazaki D."/>
            <person name="Mochizuki H."/>
            <person name="Umetsu J."/>
            <person name="Higashi K."/>
            <person name="Shibata D."/>
            <person name="Kamiya Y."/>
            <person name="Sato N."/>
            <person name="Nakamura Y."/>
            <person name="Tabata S."/>
            <person name="Ida S."/>
            <person name="Kurokawa K."/>
            <person name="Ohta H."/>
        </authorList>
    </citation>
    <scope>NUCLEOTIDE SEQUENCE [LARGE SCALE GENOMIC DNA]</scope>
    <source>
        <strain evidence="3 4">NIES-2285</strain>
    </source>
</reference>
<feature type="region of interest" description="Disordered" evidence="1">
    <location>
        <begin position="1057"/>
        <end position="1293"/>
    </location>
</feature>
<dbReference type="InterPro" id="IPR016024">
    <property type="entry name" value="ARM-type_fold"/>
</dbReference>
<feature type="compositionally biased region" description="Acidic residues" evidence="1">
    <location>
        <begin position="1184"/>
        <end position="1193"/>
    </location>
</feature>
<sequence>MADLRRSTRAAATNVKSMQEALSDEEASDSGDELDFGTDNGARVGRAGKRGRKSSSKASTPKTEAPGTSKRKPPPHPNTARGAEKKQRVGETAAKAQKSDAPGLEGITLLDVVKEKSAAIPSAVGQFVGRYERNPQAAIAELLTFLVQACGSSVSIPEEDPMDESDIDDLIKDVVSSAEEGHVETYLVSKDKKLKHFRQNLLDFWDLLVLECQSNILFDEKLFDKCIGFIIAISCTGVRTFRQVGTLIGLQLVSSLVTVAKSCTDLRETTQRQLQAEKKKKNASRVADLTKTLEEMHSKTTATEELMRKLFTGVFMHRYRDVDEFIRANSVEALGSWILEYPSMFLKDLYTKYLGWMLNDKDAHVRQTAVIALRNLYEVEDNIASLELFTQRFCGRMLELAEDIDEDVAVEAVKLIKELLRHELLEEQDTSRLYELLVDESAQMRHVVGDLVHDQLVSQTLVQGSTPTGKSAKESKTPEGQLKRVMNILAEFSGNRALCSYVVDALWDSTPVLQDWKTVTKLLQTEKAKDELSESDATNLVRLLNASVKKVRGESLVKETAGKTAHLTKAQREAMESREEELTVAMMKALPGLLRKFQADKAKVADLVEITAYLNLELYSLKRQEPVFLSMLQQVKDIFFKHTDADTLRACVRAFKYSVQEGKAELQDGAQRVVSEVEAETVKRVKAAVKKAKKSENPAEDFSLAVALARAQALYAEHRPSDESVHQSVLELLDEVDGLEDDVVRMALRLIFLQVAWSLSALDKKSPSDESLTHVVELRDRLIELVELAVDNSLELWSEESLQSKLAAEVCDILADTWAIFSAAKLKDTNLERLGYTPSDSLVRKFWDLTEKRLDAAAEEIDEDEEQVAGEGDDSLKHEVVLPAAKLLKWSLVPKDFLAPELVSHFVSHGKPTADVIKAMTRRSEDQWRTYLEALKRAFKRFLGATTEDDDYASEPTFKEFKDLAHRISSVYASFAKAQLRPAILKIVKGGMEYAFSSVPRTLPFLEGALVLFAVKLEPADMRALIAEANTRAGDVDKEENPHAWRPFNNFVETLEAKSADNGGAKAGAAKGKRKSPDGRKLEFEEDESGEEPSGAGPATPGDQTEQEEEEETQPLRDPRRERKSSGAAAAQYQRKSAQKTRAPEESEEDEESARKRREKGKAKEVEETQDEIENDEPSSKPDENDEEEEEEAQGTGEFGSYNATEEQLPTRRKAERPQMKPLFGSEETEEEAGESDAPTQDQDAEDEELLAINMNAKRKAPTQGSQSPLGASASAGGSEEAEPVAYKRSRKA</sequence>
<evidence type="ECO:0000256" key="1">
    <source>
        <dbReference type="SAM" id="MobiDB-lite"/>
    </source>
</evidence>
<dbReference type="PROSITE" id="PS51425">
    <property type="entry name" value="SCD"/>
    <property type="match status" value="1"/>
</dbReference>
<name>A0A1Y1IGD7_KLENI</name>
<proteinExistence type="predicted"/>
<dbReference type="InterPro" id="IPR013721">
    <property type="entry name" value="STAG"/>
</dbReference>
<dbReference type="Pfam" id="PF24571">
    <property type="entry name" value="HEAT_SCC3-SA"/>
    <property type="match status" value="1"/>
</dbReference>
<dbReference type="GO" id="GO:0008278">
    <property type="term" value="C:cohesin complex"/>
    <property type="evidence" value="ECO:0000318"/>
    <property type="project" value="GO_Central"/>
</dbReference>
<feature type="compositionally biased region" description="Basic residues" evidence="1">
    <location>
        <begin position="46"/>
        <end position="55"/>
    </location>
</feature>
<dbReference type="GO" id="GO:0000785">
    <property type="term" value="C:chromatin"/>
    <property type="evidence" value="ECO:0000318"/>
    <property type="project" value="GO_Central"/>
</dbReference>
<dbReference type="GO" id="GO:0007062">
    <property type="term" value="P:sister chromatid cohesion"/>
    <property type="evidence" value="ECO:0000318"/>
    <property type="project" value="GO_Central"/>
</dbReference>
<dbReference type="PANTHER" id="PTHR11199">
    <property type="entry name" value="STROMAL ANTIGEN"/>
    <property type="match status" value="1"/>
</dbReference>
<feature type="domain" description="SCD" evidence="2">
    <location>
        <begin position="315"/>
        <end position="400"/>
    </location>
</feature>
<dbReference type="EMBL" id="DF237524">
    <property type="protein sequence ID" value="GAQ89905.1"/>
    <property type="molecule type" value="Genomic_DNA"/>
</dbReference>
<dbReference type="Proteomes" id="UP000054558">
    <property type="component" value="Unassembled WGS sequence"/>
</dbReference>
<dbReference type="OMA" id="QIQEAAY"/>
<dbReference type="Gene3D" id="1.25.10.10">
    <property type="entry name" value="Leucine-rich Repeat Variant"/>
    <property type="match status" value="1"/>
</dbReference>
<dbReference type="GO" id="GO:0003682">
    <property type="term" value="F:chromatin binding"/>
    <property type="evidence" value="ECO:0000318"/>
    <property type="project" value="GO_Central"/>
</dbReference>
<dbReference type="STRING" id="105231.A0A1Y1IGD7"/>
<dbReference type="Pfam" id="PF08514">
    <property type="entry name" value="STAG"/>
    <property type="match status" value="1"/>
</dbReference>
<accession>A0A1Y1IGD7</accession>
<organism evidence="3 4">
    <name type="scientific">Klebsormidium nitens</name>
    <name type="common">Green alga</name>
    <name type="synonym">Ulothrix nitens</name>
    <dbReference type="NCBI Taxonomy" id="105231"/>
    <lineage>
        <taxon>Eukaryota</taxon>
        <taxon>Viridiplantae</taxon>
        <taxon>Streptophyta</taxon>
        <taxon>Klebsormidiophyceae</taxon>
        <taxon>Klebsormidiales</taxon>
        <taxon>Klebsormidiaceae</taxon>
        <taxon>Klebsormidium</taxon>
    </lineage>
</organism>
<dbReference type="InterPro" id="IPR056396">
    <property type="entry name" value="HEAT_SCC3-SA"/>
</dbReference>
<dbReference type="SUPFAM" id="SSF48371">
    <property type="entry name" value="ARM repeat"/>
    <property type="match status" value="1"/>
</dbReference>
<dbReference type="InterPro" id="IPR039662">
    <property type="entry name" value="Cohesin_Scc3/SA"/>
</dbReference>
<dbReference type="InterPro" id="IPR011989">
    <property type="entry name" value="ARM-like"/>
</dbReference>
<feature type="compositionally biased region" description="Basic and acidic residues" evidence="1">
    <location>
        <begin position="1114"/>
        <end position="1125"/>
    </location>
</feature>
<evidence type="ECO:0000313" key="3">
    <source>
        <dbReference type="EMBL" id="GAQ89905.1"/>
    </source>
</evidence>
<dbReference type="OrthoDB" id="498590at2759"/>
<evidence type="ECO:0000259" key="2">
    <source>
        <dbReference type="PROSITE" id="PS51425"/>
    </source>
</evidence>
<gene>
    <name evidence="3" type="ORF">KFL_005750060</name>
</gene>
<dbReference type="Pfam" id="PF21581">
    <property type="entry name" value="SCD"/>
    <property type="match status" value="1"/>
</dbReference>
<feature type="region of interest" description="Disordered" evidence="1">
    <location>
        <begin position="1"/>
        <end position="100"/>
    </location>
</feature>
<keyword evidence="4" id="KW-1185">Reference proteome</keyword>
<dbReference type="GO" id="GO:0005634">
    <property type="term" value="C:nucleus"/>
    <property type="evidence" value="ECO:0000318"/>
    <property type="project" value="GO_Central"/>
</dbReference>